<dbReference type="Proteomes" id="UP001347796">
    <property type="component" value="Unassembled WGS sequence"/>
</dbReference>
<evidence type="ECO:0000313" key="8">
    <source>
        <dbReference type="Proteomes" id="UP001347796"/>
    </source>
</evidence>
<comment type="caution">
    <text evidence="7">The sequence shown here is derived from an EMBL/GenBank/DDBJ whole genome shotgun (WGS) entry which is preliminary data.</text>
</comment>
<evidence type="ECO:0000256" key="2">
    <source>
        <dbReference type="ARBA" id="ARBA00022692"/>
    </source>
</evidence>
<gene>
    <name evidence="7" type="ORF">SNE40_005114</name>
</gene>
<proteinExistence type="predicted"/>
<feature type="transmembrane region" description="Helical" evidence="5">
    <location>
        <begin position="115"/>
        <end position="132"/>
    </location>
</feature>
<dbReference type="EMBL" id="JAZGQO010000003">
    <property type="protein sequence ID" value="KAK6189069.1"/>
    <property type="molecule type" value="Genomic_DNA"/>
</dbReference>
<organism evidence="7 8">
    <name type="scientific">Patella caerulea</name>
    <name type="common">Rayed Mediterranean limpet</name>
    <dbReference type="NCBI Taxonomy" id="87958"/>
    <lineage>
        <taxon>Eukaryota</taxon>
        <taxon>Metazoa</taxon>
        <taxon>Spiralia</taxon>
        <taxon>Lophotrochozoa</taxon>
        <taxon>Mollusca</taxon>
        <taxon>Gastropoda</taxon>
        <taxon>Patellogastropoda</taxon>
        <taxon>Patelloidea</taxon>
        <taxon>Patellidae</taxon>
        <taxon>Patella</taxon>
    </lineage>
</organism>
<dbReference type="PANTHER" id="PTHR23507">
    <property type="entry name" value="ZGC:174356"/>
    <property type="match status" value="1"/>
</dbReference>
<comment type="subcellular location">
    <subcellularLocation>
        <location evidence="1">Membrane</location>
        <topology evidence="1">Multi-pass membrane protein</topology>
    </subcellularLocation>
</comment>
<evidence type="ECO:0000313" key="7">
    <source>
        <dbReference type="EMBL" id="KAK6189069.1"/>
    </source>
</evidence>
<feature type="transmembrane region" description="Helical" evidence="5">
    <location>
        <begin position="74"/>
        <end position="94"/>
    </location>
</feature>
<keyword evidence="4 5" id="KW-0472">Membrane</keyword>
<dbReference type="GO" id="GO:0022857">
    <property type="term" value="F:transmembrane transporter activity"/>
    <property type="evidence" value="ECO:0007669"/>
    <property type="project" value="TreeGrafter"/>
</dbReference>
<keyword evidence="6" id="KW-0732">Signal</keyword>
<dbReference type="PANTHER" id="PTHR23507:SF1">
    <property type="entry name" value="FI18259P1-RELATED"/>
    <property type="match status" value="1"/>
</dbReference>
<reference evidence="7 8" key="1">
    <citation type="submission" date="2024-01" db="EMBL/GenBank/DDBJ databases">
        <title>The genome of the rayed Mediterranean limpet Patella caerulea (Linnaeus, 1758).</title>
        <authorList>
            <person name="Anh-Thu Weber A."/>
            <person name="Halstead-Nussloch G."/>
        </authorList>
    </citation>
    <scope>NUCLEOTIDE SEQUENCE [LARGE SCALE GENOMIC DNA]</scope>
    <source>
        <strain evidence="7">AATW-2023a</strain>
        <tissue evidence="7">Whole specimen</tissue>
    </source>
</reference>
<evidence type="ECO:0000256" key="1">
    <source>
        <dbReference type="ARBA" id="ARBA00004141"/>
    </source>
</evidence>
<feature type="chain" id="PRO_5042945922" evidence="6">
    <location>
        <begin position="26"/>
        <end position="178"/>
    </location>
</feature>
<evidence type="ECO:0000256" key="5">
    <source>
        <dbReference type="SAM" id="Phobius"/>
    </source>
</evidence>
<protein>
    <submittedName>
        <fullName evidence="7">Uncharacterized protein</fullName>
    </submittedName>
</protein>
<sequence>MASKCCSKQIMFAGLIFFLYKAGESMLDATIRPYIIQAVCRDRYRANVTMCYDASMQSQEQQEDIQSAASNYLIYYRILVNVPAILLGLVWGAWSDHHGRKLPMMIPSLGITKPFAGYELFWVVCWFASFWYSSGIHGLEDNIYCSLFPPCILSTNHCCFHQGHGSSLFQRKNTREFL</sequence>
<name>A0AAN8PY09_PATCE</name>
<accession>A0AAN8PY09</accession>
<keyword evidence="3 5" id="KW-1133">Transmembrane helix</keyword>
<keyword evidence="8" id="KW-1185">Reference proteome</keyword>
<feature type="signal peptide" evidence="6">
    <location>
        <begin position="1"/>
        <end position="25"/>
    </location>
</feature>
<evidence type="ECO:0000256" key="3">
    <source>
        <dbReference type="ARBA" id="ARBA00022989"/>
    </source>
</evidence>
<evidence type="ECO:0000256" key="6">
    <source>
        <dbReference type="SAM" id="SignalP"/>
    </source>
</evidence>
<dbReference type="AlphaFoldDB" id="A0AAN8PY09"/>
<keyword evidence="2 5" id="KW-0812">Transmembrane</keyword>
<evidence type="ECO:0000256" key="4">
    <source>
        <dbReference type="ARBA" id="ARBA00023136"/>
    </source>
</evidence>
<dbReference type="GO" id="GO:0016020">
    <property type="term" value="C:membrane"/>
    <property type="evidence" value="ECO:0007669"/>
    <property type="project" value="UniProtKB-SubCell"/>
</dbReference>